<protein>
    <submittedName>
        <fullName evidence="1">Photosynthetic complex assembly protein</fullName>
    </submittedName>
</protein>
<name>A0A0C6FMQ4_9HYPH</name>
<reference evidence="2" key="2">
    <citation type="submission" date="2015-01" db="EMBL/GenBank/DDBJ databases">
        <title>Complete genome sequence of Methylobacterium aquaticum strain 22A.</title>
        <authorList>
            <person name="Tani A."/>
            <person name="Ogura Y."/>
            <person name="Hayashi T."/>
        </authorList>
    </citation>
    <scope>NUCLEOTIDE SEQUENCE [LARGE SCALE GENOMIC DNA]</scope>
    <source>
        <strain evidence="2">MA-22A</strain>
    </source>
</reference>
<dbReference type="AlphaFoldDB" id="A0A0C6FMQ4"/>
<dbReference type="PATRIC" id="fig|270351.10.peg.350"/>
<dbReference type="InterPro" id="IPR017495">
    <property type="entry name" value="PuhC"/>
</dbReference>
<dbReference type="Proteomes" id="UP000061432">
    <property type="component" value="Chromosome"/>
</dbReference>
<evidence type="ECO:0000313" key="1">
    <source>
        <dbReference type="EMBL" id="BAQ43840.1"/>
    </source>
</evidence>
<gene>
    <name evidence="1" type="ORF">Maq22A_c01720</name>
</gene>
<sequence length="149" mass="15930">MAHDIPIPRPLLRNAGLLVAFSLAAVAVGRFGGVGITQMPPALAVQVLDLAVEDRPDGRVSLRNAGSGRLVAEVQPGEDGFLRATLRVMAQARLREGLPRDPPFRLTRWDNGTLTLDDVASGRRINLEAFGLDNAVAFARLLEQGRGAS</sequence>
<dbReference type="EMBL" id="AP014704">
    <property type="protein sequence ID" value="BAQ43840.1"/>
    <property type="molecule type" value="Genomic_DNA"/>
</dbReference>
<accession>A0A0C6FMQ4</accession>
<dbReference type="KEGG" id="maqu:Maq22A_c01720"/>
<dbReference type="NCBIfam" id="TIGR03054">
    <property type="entry name" value="photo_alph_chp1"/>
    <property type="match status" value="1"/>
</dbReference>
<dbReference type="RefSeq" id="WP_060845456.1">
    <property type="nucleotide sequence ID" value="NZ_AP014704.1"/>
</dbReference>
<proteinExistence type="predicted"/>
<reference evidence="1 2" key="1">
    <citation type="journal article" date="2015" name="Genome Announc.">
        <title>Complete Genome Sequence of Methylobacterium aquaticum Strain 22A, Isolated from Racomitrium japonicum Moss.</title>
        <authorList>
            <person name="Tani A."/>
            <person name="Ogura Y."/>
            <person name="Hayashi T."/>
            <person name="Kimbara K."/>
        </authorList>
    </citation>
    <scope>NUCLEOTIDE SEQUENCE [LARGE SCALE GENOMIC DNA]</scope>
    <source>
        <strain evidence="1 2">MA-22A</strain>
    </source>
</reference>
<organism evidence="1 2">
    <name type="scientific">Methylobacterium aquaticum</name>
    <dbReference type="NCBI Taxonomy" id="270351"/>
    <lineage>
        <taxon>Bacteria</taxon>
        <taxon>Pseudomonadati</taxon>
        <taxon>Pseudomonadota</taxon>
        <taxon>Alphaproteobacteria</taxon>
        <taxon>Hyphomicrobiales</taxon>
        <taxon>Methylobacteriaceae</taxon>
        <taxon>Methylobacterium</taxon>
    </lineage>
</organism>
<evidence type="ECO:0000313" key="2">
    <source>
        <dbReference type="Proteomes" id="UP000061432"/>
    </source>
</evidence>
<dbReference type="STRING" id="270351.Maq22A_c01720"/>